<proteinExistence type="predicted"/>
<dbReference type="InterPro" id="IPR056884">
    <property type="entry name" value="NPHP3-like_N"/>
</dbReference>
<dbReference type="Pfam" id="PF24883">
    <property type="entry name" value="NPHP3_N"/>
    <property type="match status" value="1"/>
</dbReference>
<sequence>MSGLEPIAALSLACNILQVVGVGRDTVRIAKQVYQDGTLDPALTESAGVLNDLSSQIRVTTEAASAAKPKAQDKQLLDLADKCQRAARDLQEEVNFLNGPPTKAKLVATLKIAAKTTWRKRRLEKLDQRLKDAESFLQTGLLTRIYERSVKTNGDLLALGVDVRAFLEEYRNGRASSIDLMKRHITTETKRSEDAVRSHVTLTSNRAENSLKEHIGIAIRGVANQVQDTRLQAKRDQLLRSLKFDRMNERRNQVSSSHPKTFTWVLQDGSEGDTRQSTVENSEDEDFEDQDWEDEDWEDQDSEEENSEDEDSEDENDADQVDKNISWDSFTDWLRSTEPVYWISGMPGSGKSTLTKYLLGQSQTQECLDLWKPDAIIISHFFWRPGTAMQQSIRGLLFSLLYQILLEDVPAVDEVRVNYDEKSTKDNETDWSDEELKNALHLTLGRYPRPIAIFLDGLDEVLPGDGVLKLLEVVDGMKTLCAHTGTLKICLGSRREPLFCKRLSAYPQLRLEQLNLVDLRRYGRDHVEIPSDYHITGEVQDWPQDQEGFKEWLVNSLVAKAGGVFLWLCLTVSTITKALNEGETVEDLVHLIDNLPQGLADLYADMWARMNHDSDHLKARAASYLQLALEGLEERGAGDFRCPLSPYIMMVATTPGITDLLLQPNPSDQMPAASQILEACEITIRDIANRCGGLLVCPSPTDAHNQGDEELISWHGDEYNSLTPYVSLSGDPTCFFLHRTARDFLTDTEEGQKILSWGSFAGERAALHLVKARLTIYRLFRVPLWIWNDSTFATWSYNNEVSDVFECALFPVRDLGTGIGWKQLNKSMKSEVLKLLLVCEQLFNYGYLCGRPAVAPNPTPLEQDPGNIMYYVYNENTVHRQHEFLLEAAYYAFYKPSFWDDLLPVIQRRKLDDSTMSQLLVCACAFGKADTMITSSSGLRPCLKAIRALVGWGASPVHKTLQRDRREYPTLDYLITTLETPFQTLMTSIWSLATQCPFDNDFAQVLDLVSLFVAHGADLNQEIHMALEVEAEGNRMRFTELWQRFEYSRGLVLIMGYSVSSILANVLKIWQLPDLPQMGWLPDPQEMANSGFGQGHLIALIAPDKSIQETEDHSALDLFVTDDIFPLRSEDGSVQDLLPLLRLLDEEIQDKGVSLLERQKNAPMHSDVDILSQVIIPPEAQAGAARAVQRLRSTTVPVAERRKEVRVRLGICTPLEGMIR</sequence>
<dbReference type="SUPFAM" id="SSF52540">
    <property type="entry name" value="P-loop containing nucleoside triphosphate hydrolases"/>
    <property type="match status" value="1"/>
</dbReference>
<feature type="region of interest" description="Disordered" evidence="2">
    <location>
        <begin position="250"/>
        <end position="322"/>
    </location>
</feature>
<keyword evidence="1" id="KW-0677">Repeat</keyword>
<dbReference type="InterPro" id="IPR027417">
    <property type="entry name" value="P-loop_NTPase"/>
</dbReference>
<feature type="compositionally biased region" description="Acidic residues" evidence="2">
    <location>
        <begin position="281"/>
        <end position="319"/>
    </location>
</feature>
<reference evidence="4 5" key="1">
    <citation type="submission" date="2023-01" db="EMBL/GenBank/DDBJ databases">
        <title>Analysis of 21 Apiospora genomes using comparative genomics revels a genus with tremendous synthesis potential of carbohydrate active enzymes and secondary metabolites.</title>
        <authorList>
            <person name="Sorensen T."/>
        </authorList>
    </citation>
    <scope>NUCLEOTIDE SEQUENCE [LARGE SCALE GENOMIC DNA]</scope>
    <source>
        <strain evidence="4 5">CBS 20057</strain>
    </source>
</reference>
<organism evidence="4 5">
    <name type="scientific">Apiospora marii</name>
    <dbReference type="NCBI Taxonomy" id="335849"/>
    <lineage>
        <taxon>Eukaryota</taxon>
        <taxon>Fungi</taxon>
        <taxon>Dikarya</taxon>
        <taxon>Ascomycota</taxon>
        <taxon>Pezizomycotina</taxon>
        <taxon>Sordariomycetes</taxon>
        <taxon>Xylariomycetidae</taxon>
        <taxon>Amphisphaeriales</taxon>
        <taxon>Apiosporaceae</taxon>
        <taxon>Apiospora</taxon>
    </lineage>
</organism>
<dbReference type="Gene3D" id="3.40.50.300">
    <property type="entry name" value="P-loop containing nucleotide triphosphate hydrolases"/>
    <property type="match status" value="1"/>
</dbReference>
<accession>A0ABR1RCG3</accession>
<gene>
    <name evidence="4" type="ORF">PG991_010701</name>
</gene>
<dbReference type="PANTHER" id="PTHR10039">
    <property type="entry name" value="AMELOGENIN"/>
    <property type="match status" value="1"/>
</dbReference>
<dbReference type="PANTHER" id="PTHR10039:SF5">
    <property type="entry name" value="NACHT DOMAIN-CONTAINING PROTEIN"/>
    <property type="match status" value="1"/>
</dbReference>
<evidence type="ECO:0000256" key="1">
    <source>
        <dbReference type="ARBA" id="ARBA00022737"/>
    </source>
</evidence>
<evidence type="ECO:0000313" key="5">
    <source>
        <dbReference type="Proteomes" id="UP001396898"/>
    </source>
</evidence>
<comment type="caution">
    <text evidence="4">The sequence shown here is derived from an EMBL/GenBank/DDBJ whole genome shotgun (WGS) entry which is preliminary data.</text>
</comment>
<dbReference type="Proteomes" id="UP001396898">
    <property type="component" value="Unassembled WGS sequence"/>
</dbReference>
<protein>
    <submittedName>
        <fullName evidence="4">NACHT domain-containing protein</fullName>
    </submittedName>
</protein>
<name>A0ABR1RCG3_9PEZI</name>
<evidence type="ECO:0000313" key="4">
    <source>
        <dbReference type="EMBL" id="KAK8008150.1"/>
    </source>
</evidence>
<evidence type="ECO:0000259" key="3">
    <source>
        <dbReference type="Pfam" id="PF24883"/>
    </source>
</evidence>
<evidence type="ECO:0000256" key="2">
    <source>
        <dbReference type="SAM" id="MobiDB-lite"/>
    </source>
</evidence>
<dbReference type="EMBL" id="JAQQWI010000016">
    <property type="protein sequence ID" value="KAK8008150.1"/>
    <property type="molecule type" value="Genomic_DNA"/>
</dbReference>
<feature type="domain" description="Nephrocystin 3-like N-terminal" evidence="3">
    <location>
        <begin position="328"/>
        <end position="494"/>
    </location>
</feature>
<keyword evidence="5" id="KW-1185">Reference proteome</keyword>